<name>A0ABM8H3A4_9MICO</name>
<protein>
    <submittedName>
        <fullName evidence="1">Uncharacterized protein</fullName>
    </submittedName>
</protein>
<proteinExistence type="predicted"/>
<gene>
    <name evidence="1" type="ORF">GCM10025870_23420</name>
</gene>
<reference evidence="2" key="1">
    <citation type="journal article" date="2019" name="Int. J. Syst. Evol. Microbiol.">
        <title>The Global Catalogue of Microorganisms (GCM) 10K type strain sequencing project: providing services to taxonomists for standard genome sequencing and annotation.</title>
        <authorList>
            <consortium name="The Broad Institute Genomics Platform"/>
            <consortium name="The Broad Institute Genome Sequencing Center for Infectious Disease"/>
            <person name="Wu L."/>
            <person name="Ma J."/>
        </authorList>
    </citation>
    <scope>NUCLEOTIDE SEQUENCE [LARGE SCALE GENOMIC DNA]</scope>
    <source>
        <strain evidence="2">NBRC 109019</strain>
    </source>
</reference>
<accession>A0ABM8H3A4</accession>
<keyword evidence="2" id="KW-1185">Reference proteome</keyword>
<sequence length="79" mass="8750">MRYGRQVHICPRRTREVEAAYAAMSDHASWVASDSLGTGTVWKWSYTQIDSHGEPTRSTYAARPCIVAQCSAGSMPTRS</sequence>
<dbReference type="EMBL" id="AP027734">
    <property type="protein sequence ID" value="BDZ55269.1"/>
    <property type="molecule type" value="Genomic_DNA"/>
</dbReference>
<organism evidence="1 2">
    <name type="scientific">Agromyces marinus</name>
    <dbReference type="NCBI Taxonomy" id="1389020"/>
    <lineage>
        <taxon>Bacteria</taxon>
        <taxon>Bacillati</taxon>
        <taxon>Actinomycetota</taxon>
        <taxon>Actinomycetes</taxon>
        <taxon>Micrococcales</taxon>
        <taxon>Microbacteriaceae</taxon>
        <taxon>Agromyces</taxon>
    </lineage>
</organism>
<dbReference type="Proteomes" id="UP001321477">
    <property type="component" value="Chromosome"/>
</dbReference>
<evidence type="ECO:0000313" key="1">
    <source>
        <dbReference type="EMBL" id="BDZ55269.1"/>
    </source>
</evidence>
<evidence type="ECO:0000313" key="2">
    <source>
        <dbReference type="Proteomes" id="UP001321477"/>
    </source>
</evidence>